<dbReference type="EMBL" id="LACB01000120">
    <property type="protein sequence ID" value="KAJ9488363.1"/>
    <property type="molecule type" value="Genomic_DNA"/>
</dbReference>
<dbReference type="InterPro" id="IPR023214">
    <property type="entry name" value="HAD_sf"/>
</dbReference>
<dbReference type="InterPro" id="IPR036412">
    <property type="entry name" value="HAD-like_sf"/>
</dbReference>
<evidence type="ECO:0000313" key="2">
    <source>
        <dbReference type="Proteomes" id="UP001227192"/>
    </source>
</evidence>
<comment type="caution">
    <text evidence="1">The sequence shown here is derived from an EMBL/GenBank/DDBJ whole genome shotgun (WGS) entry which is preliminary data.</text>
</comment>
<gene>
    <name evidence="1" type="ORF">VN97_g4932</name>
</gene>
<dbReference type="InterPro" id="IPR027706">
    <property type="entry name" value="PGP_Pase"/>
</dbReference>
<proteinExistence type="predicted"/>
<dbReference type="GO" id="GO:0008962">
    <property type="term" value="F:phosphatidylglycerophosphatase activity"/>
    <property type="evidence" value="ECO:0007669"/>
    <property type="project" value="InterPro"/>
</dbReference>
<sequence length="252" mass="28018">MAGSPNSNLRGFNHAVQTLLKQPTQFLPHLTIPTFTHLPENLGPHLIGAKKGLQTQIPPEKPPHTPTIRALVLDKDNTLCAAKTTSFPPQILAKLSSLRTSPTSPFNQTTNPHSILIVSNRAGSHPRFDGEISELEAQLAHLRIPVFRLPAGTEKKPFCGQEVVQWFRERGVVESPHEIAVVGDRLGTDVLMAGMMGSWSVWCKEGVFDVGMEGKPKRNLLEKMEVWIDWFLREKGGYKAPLPMGWEKQKQA</sequence>
<protein>
    <submittedName>
        <fullName evidence="1">Uncharacterized protein</fullName>
    </submittedName>
</protein>
<reference evidence="1" key="1">
    <citation type="submission" date="2015-06" db="EMBL/GenBank/DDBJ databases">
        <authorList>
            <person name="Nguyen H."/>
        </authorList>
    </citation>
    <scope>NUCLEOTIDE SEQUENCE</scope>
    <source>
        <strain evidence="1">DAOM 180753</strain>
    </source>
</reference>
<keyword evidence="2" id="KW-1185">Reference proteome</keyword>
<dbReference type="SUPFAM" id="SSF56784">
    <property type="entry name" value="HAD-like"/>
    <property type="match status" value="1"/>
</dbReference>
<name>A0AAI9TJN5_PENTH</name>
<dbReference type="Pfam" id="PF09419">
    <property type="entry name" value="PGP_phosphatase"/>
    <property type="match status" value="1"/>
</dbReference>
<accession>A0AAI9TJN5</accession>
<evidence type="ECO:0000313" key="1">
    <source>
        <dbReference type="EMBL" id="KAJ9488363.1"/>
    </source>
</evidence>
<dbReference type="AlphaFoldDB" id="A0AAI9TJN5"/>
<reference evidence="1" key="2">
    <citation type="journal article" date="2016" name="Fungal Biol.">
        <title>Ochratoxin A production by Penicillium thymicola.</title>
        <authorList>
            <person name="Nguyen H.D.T."/>
            <person name="McMullin D.R."/>
            <person name="Ponomareva E."/>
            <person name="Riley R."/>
            <person name="Pomraning K.R."/>
            <person name="Baker S.E."/>
            <person name="Seifert K.A."/>
        </authorList>
    </citation>
    <scope>NUCLEOTIDE SEQUENCE</scope>
    <source>
        <strain evidence="1">DAOM 180753</strain>
    </source>
</reference>
<dbReference type="Proteomes" id="UP001227192">
    <property type="component" value="Unassembled WGS sequence"/>
</dbReference>
<dbReference type="Gene3D" id="3.40.50.1000">
    <property type="entry name" value="HAD superfamily/HAD-like"/>
    <property type="match status" value="1"/>
</dbReference>
<organism evidence="1 2">
    <name type="scientific">Penicillium thymicola</name>
    <dbReference type="NCBI Taxonomy" id="293382"/>
    <lineage>
        <taxon>Eukaryota</taxon>
        <taxon>Fungi</taxon>
        <taxon>Dikarya</taxon>
        <taxon>Ascomycota</taxon>
        <taxon>Pezizomycotina</taxon>
        <taxon>Eurotiomycetes</taxon>
        <taxon>Eurotiomycetidae</taxon>
        <taxon>Eurotiales</taxon>
        <taxon>Aspergillaceae</taxon>
        <taxon>Penicillium</taxon>
    </lineage>
</organism>